<proteinExistence type="predicted"/>
<dbReference type="EMBL" id="SRLO01000011">
    <property type="protein sequence ID" value="TNN87166.1"/>
    <property type="molecule type" value="Genomic_DNA"/>
</dbReference>
<protein>
    <submittedName>
        <fullName evidence="1">Uncharacterized protein</fullName>
    </submittedName>
</protein>
<organism evidence="1 2">
    <name type="scientific">Liparis tanakae</name>
    <name type="common">Tanaka's snailfish</name>
    <dbReference type="NCBI Taxonomy" id="230148"/>
    <lineage>
        <taxon>Eukaryota</taxon>
        <taxon>Metazoa</taxon>
        <taxon>Chordata</taxon>
        <taxon>Craniata</taxon>
        <taxon>Vertebrata</taxon>
        <taxon>Euteleostomi</taxon>
        <taxon>Actinopterygii</taxon>
        <taxon>Neopterygii</taxon>
        <taxon>Teleostei</taxon>
        <taxon>Neoteleostei</taxon>
        <taxon>Acanthomorphata</taxon>
        <taxon>Eupercaria</taxon>
        <taxon>Perciformes</taxon>
        <taxon>Cottioidei</taxon>
        <taxon>Cottales</taxon>
        <taxon>Liparidae</taxon>
        <taxon>Liparis</taxon>
    </lineage>
</organism>
<gene>
    <name evidence="1" type="ORF">EYF80_002368</name>
</gene>
<name>A0A4Z2JAH5_9TELE</name>
<dbReference type="Proteomes" id="UP000314294">
    <property type="component" value="Unassembled WGS sequence"/>
</dbReference>
<evidence type="ECO:0000313" key="1">
    <source>
        <dbReference type="EMBL" id="TNN87166.1"/>
    </source>
</evidence>
<reference evidence="1 2" key="1">
    <citation type="submission" date="2019-03" db="EMBL/GenBank/DDBJ databases">
        <title>First draft genome of Liparis tanakae, snailfish: a comprehensive survey of snailfish specific genes.</title>
        <authorList>
            <person name="Kim W."/>
            <person name="Song I."/>
            <person name="Jeong J.-H."/>
            <person name="Kim D."/>
            <person name="Kim S."/>
            <person name="Ryu S."/>
            <person name="Song J.Y."/>
            <person name="Lee S.K."/>
        </authorList>
    </citation>
    <scope>NUCLEOTIDE SEQUENCE [LARGE SCALE GENOMIC DNA]</scope>
    <source>
        <tissue evidence="1">Muscle</tissue>
    </source>
</reference>
<comment type="caution">
    <text evidence="1">The sequence shown here is derived from an EMBL/GenBank/DDBJ whole genome shotgun (WGS) entry which is preliminary data.</text>
</comment>
<accession>A0A4Z2JAH5</accession>
<evidence type="ECO:0000313" key="2">
    <source>
        <dbReference type="Proteomes" id="UP000314294"/>
    </source>
</evidence>
<keyword evidence="2" id="KW-1185">Reference proteome</keyword>
<dbReference type="AlphaFoldDB" id="A0A4Z2JAH5"/>
<sequence>MALMQAGRIKPIPHGLYPQRVAVKASHYLRIENAEVQTDRRPWALSSRLVRNLSRSSTSRNRKKTSLHSGWVSNNLLPRQQRSEKFSRMQVVILID</sequence>